<organism evidence="6 7">
    <name type="scientific">Desulfomicrobium norvegicum (strain DSM 1741 / NCIMB 8310)</name>
    <name type="common">Desulfovibrio baculatus (strain Norway 4)</name>
    <name type="synonym">Desulfovibrio desulfuricans (strain Norway 4)</name>
    <dbReference type="NCBI Taxonomy" id="52561"/>
    <lineage>
        <taxon>Bacteria</taxon>
        <taxon>Pseudomonadati</taxon>
        <taxon>Thermodesulfobacteriota</taxon>
        <taxon>Desulfovibrionia</taxon>
        <taxon>Desulfovibrionales</taxon>
        <taxon>Desulfomicrobiaceae</taxon>
        <taxon>Desulfomicrobium</taxon>
    </lineage>
</organism>
<feature type="domain" description="YknX-like C-terminal permuted SH3-like" evidence="5">
    <location>
        <begin position="297"/>
        <end position="365"/>
    </location>
</feature>
<dbReference type="PANTHER" id="PTHR30469:SF15">
    <property type="entry name" value="HLYD FAMILY OF SECRETION PROTEINS"/>
    <property type="match status" value="1"/>
</dbReference>
<dbReference type="NCBIfam" id="TIGR01730">
    <property type="entry name" value="RND_mfp"/>
    <property type="match status" value="1"/>
</dbReference>
<gene>
    <name evidence="6" type="ORF">SAMN05421830_10485</name>
</gene>
<evidence type="ECO:0000256" key="2">
    <source>
        <dbReference type="SAM" id="Coils"/>
    </source>
</evidence>
<dbReference type="Pfam" id="PF25954">
    <property type="entry name" value="Beta-barrel_RND_2"/>
    <property type="match status" value="1"/>
</dbReference>
<dbReference type="Pfam" id="PF25989">
    <property type="entry name" value="YknX_C"/>
    <property type="match status" value="1"/>
</dbReference>
<dbReference type="Gene3D" id="1.10.287.470">
    <property type="entry name" value="Helix hairpin bin"/>
    <property type="match status" value="1"/>
</dbReference>
<feature type="domain" description="CusB-like beta-barrel" evidence="4">
    <location>
        <begin position="218"/>
        <end position="289"/>
    </location>
</feature>
<feature type="signal peptide" evidence="3">
    <location>
        <begin position="1"/>
        <end position="31"/>
    </location>
</feature>
<accession>A0A8G2FDZ5</accession>
<dbReference type="AlphaFoldDB" id="A0A8G2FDZ5"/>
<dbReference type="InterPro" id="IPR058637">
    <property type="entry name" value="YknX-like_C"/>
</dbReference>
<protein>
    <submittedName>
        <fullName evidence="6">Membrane fusion protein, multidrug efflux system</fullName>
    </submittedName>
</protein>
<keyword evidence="2" id="KW-0175">Coiled coil</keyword>
<keyword evidence="7" id="KW-1185">Reference proteome</keyword>
<evidence type="ECO:0000313" key="6">
    <source>
        <dbReference type="EMBL" id="SFL62611.1"/>
    </source>
</evidence>
<name>A0A8G2FDZ5_DESNO</name>
<dbReference type="EMBL" id="FOTO01000004">
    <property type="protein sequence ID" value="SFL62611.1"/>
    <property type="molecule type" value="Genomic_DNA"/>
</dbReference>
<dbReference type="Gene3D" id="2.40.420.20">
    <property type="match status" value="1"/>
</dbReference>
<comment type="caution">
    <text evidence="6">The sequence shown here is derived from an EMBL/GenBank/DDBJ whole genome shotgun (WGS) entry which is preliminary data.</text>
</comment>
<evidence type="ECO:0000259" key="4">
    <source>
        <dbReference type="Pfam" id="PF25954"/>
    </source>
</evidence>
<dbReference type="PANTHER" id="PTHR30469">
    <property type="entry name" value="MULTIDRUG RESISTANCE PROTEIN MDTA"/>
    <property type="match status" value="1"/>
</dbReference>
<evidence type="ECO:0000256" key="1">
    <source>
        <dbReference type="ARBA" id="ARBA00009477"/>
    </source>
</evidence>
<evidence type="ECO:0000259" key="5">
    <source>
        <dbReference type="Pfam" id="PF25989"/>
    </source>
</evidence>
<dbReference type="Proteomes" id="UP000199581">
    <property type="component" value="Unassembled WGS sequence"/>
</dbReference>
<feature type="coiled-coil region" evidence="2">
    <location>
        <begin position="142"/>
        <end position="176"/>
    </location>
</feature>
<keyword evidence="3" id="KW-0732">Signal</keyword>
<comment type="similarity">
    <text evidence="1">Belongs to the membrane fusion protein (MFP) (TC 8.A.1) family.</text>
</comment>
<evidence type="ECO:0000256" key="3">
    <source>
        <dbReference type="SAM" id="SignalP"/>
    </source>
</evidence>
<dbReference type="FunFam" id="2.40.30.170:FF:000010">
    <property type="entry name" value="Efflux RND transporter periplasmic adaptor subunit"/>
    <property type="match status" value="1"/>
</dbReference>
<proteinExistence type="inferred from homology"/>
<dbReference type="InterPro" id="IPR058792">
    <property type="entry name" value="Beta-barrel_RND_2"/>
</dbReference>
<dbReference type="Gene3D" id="2.40.30.170">
    <property type="match status" value="1"/>
</dbReference>
<evidence type="ECO:0000313" key="7">
    <source>
        <dbReference type="Proteomes" id="UP000199581"/>
    </source>
</evidence>
<dbReference type="SUPFAM" id="SSF111369">
    <property type="entry name" value="HlyD-like secretion proteins"/>
    <property type="match status" value="1"/>
</dbReference>
<dbReference type="InterPro" id="IPR006143">
    <property type="entry name" value="RND_pump_MFP"/>
</dbReference>
<dbReference type="PROSITE" id="PS51257">
    <property type="entry name" value="PROKAR_LIPOPROTEIN"/>
    <property type="match status" value="1"/>
</dbReference>
<dbReference type="GO" id="GO:0015562">
    <property type="term" value="F:efflux transmembrane transporter activity"/>
    <property type="evidence" value="ECO:0007669"/>
    <property type="project" value="TreeGrafter"/>
</dbReference>
<dbReference type="GO" id="GO:1990281">
    <property type="term" value="C:efflux pump complex"/>
    <property type="evidence" value="ECO:0007669"/>
    <property type="project" value="TreeGrafter"/>
</dbReference>
<sequence>MKMTREKNFLNRVALVLCICGFLAGCSDAPANTSGVAEGGTAGPASEAAVPARPVHVVNVVTEEIRTVTMRDMLVLPGETEALHDVRLAAQRGGVVEWVGVTEGSVVGTGDHIARIDLSALGAARDRARANVRLAEDQLLRRRELHAQGVLAREELEQAQNELTSAVTRLREAEVEYGHGTVSSTLDGVVNKVHVDPGEFVAEGGPVADIVNVATMRINFNVPEGDVRFLAEGQKVTVLVDTYPERQWMGKIDFVAWKADPATRTFQVRVVVDNADGSIRPGMIARAAFLRRLIENAVTVPLFTVQDKGGERIVFVELNGVAQARSVELGVIEGDRVQVLGGLKAGDRLIVAGHTEVEDGTKVNVR</sequence>
<dbReference type="RefSeq" id="WP_244150307.1">
    <property type="nucleotide sequence ID" value="NZ_FOTO01000004.1"/>
</dbReference>
<feature type="chain" id="PRO_5034349077" evidence="3">
    <location>
        <begin position="32"/>
        <end position="366"/>
    </location>
</feature>
<reference evidence="6 7" key="1">
    <citation type="submission" date="2016-10" db="EMBL/GenBank/DDBJ databases">
        <authorList>
            <person name="Varghese N."/>
            <person name="Submissions S."/>
        </authorList>
    </citation>
    <scope>NUCLEOTIDE SEQUENCE [LARGE SCALE GENOMIC DNA]</scope>
    <source>
        <strain evidence="6 7">DSM 1741</strain>
    </source>
</reference>